<dbReference type="PANTHER" id="PTHR11067:SF9">
    <property type="entry name" value="INOSINE TRIPHOSPHATE PYROPHOSPHATASE"/>
    <property type="match status" value="1"/>
</dbReference>
<dbReference type="GO" id="GO:0036222">
    <property type="term" value="F:XTP diphosphatase activity"/>
    <property type="evidence" value="ECO:0007669"/>
    <property type="project" value="UniProtKB-UniRule"/>
</dbReference>
<evidence type="ECO:0000256" key="4">
    <source>
        <dbReference type="ARBA" id="ARBA00022741"/>
    </source>
</evidence>
<dbReference type="GeneID" id="77849809"/>
<proteinExistence type="inferred from homology"/>
<dbReference type="NCBIfam" id="TIGR00042">
    <property type="entry name" value="RdgB/HAM1 family non-canonical purine NTP pyrophosphatase"/>
    <property type="match status" value="1"/>
</dbReference>
<comment type="caution">
    <text evidence="10">Lacks conserved residue(s) required for the propagation of feature annotation.</text>
</comment>
<gene>
    <name evidence="12" type="ORF">HMPREF9448_02630</name>
</gene>
<comment type="catalytic activity">
    <reaction evidence="8 10">
        <text>dITP + H2O = dIMP + diphosphate + H(+)</text>
        <dbReference type="Rhea" id="RHEA:28342"/>
        <dbReference type="ChEBI" id="CHEBI:15377"/>
        <dbReference type="ChEBI" id="CHEBI:15378"/>
        <dbReference type="ChEBI" id="CHEBI:33019"/>
        <dbReference type="ChEBI" id="CHEBI:61194"/>
        <dbReference type="ChEBI" id="CHEBI:61382"/>
        <dbReference type="EC" id="3.6.1.66"/>
    </reaction>
</comment>
<dbReference type="STRING" id="742726.HMPREF9448_02630"/>
<dbReference type="GO" id="GO:0046872">
    <property type="term" value="F:metal ion binding"/>
    <property type="evidence" value="ECO:0007669"/>
    <property type="project" value="UniProtKB-KW"/>
</dbReference>
<comment type="cofactor">
    <cofactor evidence="10">
        <name>Mg(2+)</name>
        <dbReference type="ChEBI" id="CHEBI:18420"/>
    </cofactor>
    <text evidence="10">Binds 1 Mg(2+) ion per subunit.</text>
</comment>
<keyword evidence="3 10" id="KW-0479">Metal-binding</keyword>
<dbReference type="InterPro" id="IPR002637">
    <property type="entry name" value="RdgB/HAM1"/>
</dbReference>
<evidence type="ECO:0000256" key="6">
    <source>
        <dbReference type="ARBA" id="ARBA00022842"/>
    </source>
</evidence>
<dbReference type="HAMAP" id="MF_01405">
    <property type="entry name" value="Non_canon_purine_NTPase"/>
    <property type="match status" value="1"/>
</dbReference>
<dbReference type="PANTHER" id="PTHR11067">
    <property type="entry name" value="INOSINE TRIPHOSPHATE PYROPHOSPHATASE/HAM1 PROTEIN"/>
    <property type="match status" value="1"/>
</dbReference>
<dbReference type="EMBL" id="ADLE01000018">
    <property type="protein sequence ID" value="EJZ61953.1"/>
    <property type="molecule type" value="Genomic_DNA"/>
</dbReference>
<keyword evidence="6 10" id="KW-0460">Magnesium</keyword>
<dbReference type="CDD" id="cd00515">
    <property type="entry name" value="HAM1"/>
    <property type="match status" value="1"/>
</dbReference>
<dbReference type="InterPro" id="IPR029001">
    <property type="entry name" value="ITPase-like_fam"/>
</dbReference>
<dbReference type="HOGENOM" id="CLU_082080_0_2_10"/>
<dbReference type="InterPro" id="IPR020922">
    <property type="entry name" value="dITP/XTP_pyrophosphatase"/>
</dbReference>
<feature type="binding site" evidence="10">
    <location>
        <begin position="7"/>
        <end position="12"/>
    </location>
    <ligand>
        <name>substrate</name>
    </ligand>
</feature>
<evidence type="ECO:0000313" key="12">
    <source>
        <dbReference type="EMBL" id="EJZ61953.1"/>
    </source>
</evidence>
<protein>
    <recommendedName>
        <fullName evidence="10">dITP/XTP pyrophosphatase</fullName>
        <ecNumber evidence="10">3.6.1.66</ecNumber>
    </recommendedName>
    <alternativeName>
        <fullName evidence="10">Non-canonical purine NTP pyrophosphatase</fullName>
    </alternativeName>
    <alternativeName>
        <fullName evidence="10">Non-standard purine NTP pyrophosphatase</fullName>
    </alternativeName>
    <alternativeName>
        <fullName evidence="10">Nucleoside-triphosphate diphosphatase</fullName>
    </alternativeName>
    <alternativeName>
        <fullName evidence="10">Nucleoside-triphosphate pyrophosphatase</fullName>
        <shortName evidence="10">NTPase</shortName>
    </alternativeName>
</protein>
<feature type="binding site" evidence="10">
    <location>
        <position position="68"/>
    </location>
    <ligand>
        <name>Mg(2+)</name>
        <dbReference type="ChEBI" id="CHEBI:18420"/>
    </ligand>
</feature>
<dbReference type="GO" id="GO:0017111">
    <property type="term" value="F:ribonucleoside triphosphate phosphatase activity"/>
    <property type="evidence" value="ECO:0007669"/>
    <property type="project" value="InterPro"/>
</dbReference>
<reference evidence="12 13" key="1">
    <citation type="submission" date="2012-08" db="EMBL/GenBank/DDBJ databases">
        <title>The Genome Sequence of Barnesiella intestinihominis YIT 11860.</title>
        <authorList>
            <consortium name="The Broad Institute Genome Sequencing Platform"/>
            <person name="Earl A."/>
            <person name="Ward D."/>
            <person name="Feldgarden M."/>
            <person name="Gevers D."/>
            <person name="Morotomi M."/>
            <person name="Walker B."/>
            <person name="Young S.K."/>
            <person name="Zeng Q."/>
            <person name="Gargeya S."/>
            <person name="Fitzgerald M."/>
            <person name="Haas B."/>
            <person name="Abouelleil A."/>
            <person name="Alvarado L."/>
            <person name="Arachchi H.M."/>
            <person name="Berlin A.M."/>
            <person name="Chapman S.B."/>
            <person name="Goldberg J."/>
            <person name="Griggs A."/>
            <person name="Gujja S."/>
            <person name="Hansen M."/>
            <person name="Howarth C."/>
            <person name="Imamovic A."/>
            <person name="Larimer J."/>
            <person name="McCowen C."/>
            <person name="Montmayeur A."/>
            <person name="Murphy C."/>
            <person name="Neiman D."/>
            <person name="Pearson M."/>
            <person name="Priest M."/>
            <person name="Roberts A."/>
            <person name="Saif S."/>
            <person name="Shea T."/>
            <person name="Sisk P."/>
            <person name="Sykes S."/>
            <person name="Wortman J."/>
            <person name="Nusbaum C."/>
            <person name="Birren B."/>
        </authorList>
    </citation>
    <scope>NUCLEOTIDE SEQUENCE [LARGE SCALE GENOMIC DNA]</scope>
    <source>
        <strain evidence="12 13">YIT 11860</strain>
    </source>
</reference>
<sequence>MKLVFATNNRHKLEEISAIIGDKIEILGLNDIGCHDDIPETADTFEGNALLKARYVKNKYEYDCFADDTGLQVEALNGEPGVYSARYAGEPSDSEKNIDKLLANLRDAENRKASFVTCIALVTGSEEHVFYGEISGKIIRERRGSSGFGYDSVFVPEGYEETFAEMGEEEKNKISHRARAVKKLSDFFNTL</sequence>
<comment type="catalytic activity">
    <reaction evidence="9 10">
        <text>XTP + H2O = XMP + diphosphate + H(+)</text>
        <dbReference type="Rhea" id="RHEA:28610"/>
        <dbReference type="ChEBI" id="CHEBI:15377"/>
        <dbReference type="ChEBI" id="CHEBI:15378"/>
        <dbReference type="ChEBI" id="CHEBI:33019"/>
        <dbReference type="ChEBI" id="CHEBI:57464"/>
        <dbReference type="ChEBI" id="CHEBI:61314"/>
        <dbReference type="EC" id="3.6.1.66"/>
    </reaction>
</comment>
<dbReference type="OrthoDB" id="9807456at2"/>
<feature type="binding site" evidence="10">
    <location>
        <begin position="176"/>
        <end position="177"/>
    </location>
    <ligand>
        <name>substrate</name>
    </ligand>
</feature>
<comment type="catalytic activity">
    <reaction evidence="10">
        <text>ITP + H2O = IMP + diphosphate + H(+)</text>
        <dbReference type="Rhea" id="RHEA:29399"/>
        <dbReference type="ChEBI" id="CHEBI:15377"/>
        <dbReference type="ChEBI" id="CHEBI:15378"/>
        <dbReference type="ChEBI" id="CHEBI:33019"/>
        <dbReference type="ChEBI" id="CHEBI:58053"/>
        <dbReference type="ChEBI" id="CHEBI:61402"/>
        <dbReference type="EC" id="3.6.1.66"/>
    </reaction>
</comment>
<dbReference type="Pfam" id="PF01725">
    <property type="entry name" value="Ham1p_like"/>
    <property type="match status" value="1"/>
</dbReference>
<evidence type="ECO:0000256" key="11">
    <source>
        <dbReference type="RuleBase" id="RU003781"/>
    </source>
</evidence>
<dbReference type="GO" id="GO:0000166">
    <property type="term" value="F:nucleotide binding"/>
    <property type="evidence" value="ECO:0007669"/>
    <property type="project" value="UniProtKB-KW"/>
</dbReference>
<dbReference type="GO" id="GO:0009117">
    <property type="term" value="P:nucleotide metabolic process"/>
    <property type="evidence" value="ECO:0007669"/>
    <property type="project" value="UniProtKB-KW"/>
</dbReference>
<dbReference type="GO" id="GO:0005829">
    <property type="term" value="C:cytosol"/>
    <property type="evidence" value="ECO:0007669"/>
    <property type="project" value="TreeGrafter"/>
</dbReference>
<evidence type="ECO:0000256" key="9">
    <source>
        <dbReference type="ARBA" id="ARBA00052017"/>
    </source>
</evidence>
<dbReference type="Gene3D" id="3.90.950.10">
    <property type="match status" value="1"/>
</dbReference>
<evidence type="ECO:0000256" key="8">
    <source>
        <dbReference type="ARBA" id="ARBA00051875"/>
    </source>
</evidence>
<dbReference type="EC" id="3.6.1.66" evidence="10"/>
<dbReference type="eggNOG" id="COG0127">
    <property type="taxonomic scope" value="Bacteria"/>
</dbReference>
<evidence type="ECO:0000256" key="5">
    <source>
        <dbReference type="ARBA" id="ARBA00022801"/>
    </source>
</evidence>
<keyword evidence="13" id="KW-1185">Reference proteome</keyword>
<evidence type="ECO:0000256" key="1">
    <source>
        <dbReference type="ARBA" id="ARBA00008023"/>
    </source>
</evidence>
<dbReference type="NCBIfam" id="NF011398">
    <property type="entry name" value="PRK14823.1"/>
    <property type="match status" value="1"/>
</dbReference>
<feature type="binding site" evidence="10">
    <location>
        <begin position="148"/>
        <end position="151"/>
    </location>
    <ligand>
        <name>substrate</name>
    </ligand>
</feature>
<feature type="active site" description="Proton acceptor" evidence="10">
    <location>
        <position position="68"/>
    </location>
</feature>
<organism evidence="12 13">
    <name type="scientific">Barnesiella intestinihominis YIT 11860</name>
    <dbReference type="NCBI Taxonomy" id="742726"/>
    <lineage>
        <taxon>Bacteria</taxon>
        <taxon>Pseudomonadati</taxon>
        <taxon>Bacteroidota</taxon>
        <taxon>Bacteroidia</taxon>
        <taxon>Bacteroidales</taxon>
        <taxon>Barnesiellaceae</taxon>
        <taxon>Barnesiella</taxon>
    </lineage>
</organism>
<dbReference type="AlphaFoldDB" id="K0WRA9"/>
<evidence type="ECO:0000256" key="7">
    <source>
        <dbReference type="ARBA" id="ARBA00023080"/>
    </source>
</evidence>
<dbReference type="RefSeq" id="WP_008863007.1">
    <property type="nucleotide sequence ID" value="NZ_CAXSYG010000001.1"/>
</dbReference>
<comment type="caution">
    <text evidence="12">The sequence shown here is derived from an EMBL/GenBank/DDBJ whole genome shotgun (WGS) entry which is preliminary data.</text>
</comment>
<comment type="subunit">
    <text evidence="2 10">Homodimer.</text>
</comment>
<keyword evidence="5 10" id="KW-0378">Hydrolase</keyword>
<feature type="binding site" evidence="10">
    <location>
        <position position="69"/>
    </location>
    <ligand>
        <name>substrate</name>
    </ligand>
</feature>
<dbReference type="PATRIC" id="fig|742726.3.peg.2743"/>
<accession>K0WRA9</accession>
<keyword evidence="7 10" id="KW-0546">Nucleotide metabolism</keyword>
<dbReference type="Proteomes" id="UP000006044">
    <property type="component" value="Unassembled WGS sequence"/>
</dbReference>
<dbReference type="GO" id="GO:0035870">
    <property type="term" value="F:dITP diphosphatase activity"/>
    <property type="evidence" value="ECO:0007669"/>
    <property type="project" value="UniProtKB-UniRule"/>
</dbReference>
<dbReference type="GO" id="GO:0036220">
    <property type="term" value="F:ITP diphosphatase activity"/>
    <property type="evidence" value="ECO:0007669"/>
    <property type="project" value="UniProtKB-UniRule"/>
</dbReference>
<comment type="function">
    <text evidence="10">Pyrophosphatase that catalyzes the hydrolysis of nucleoside triphosphates to their monophosphate derivatives, with a high preference for the non-canonical purine nucleotides XTP (xanthosine triphosphate), dITP (deoxyinosine triphosphate) and ITP. Seems to function as a house-cleaning enzyme that removes non-canonical purine nucleotides from the nucleotide pool, thus preventing their incorporation into DNA/RNA and avoiding chromosomal lesions.</text>
</comment>
<evidence type="ECO:0000256" key="3">
    <source>
        <dbReference type="ARBA" id="ARBA00022723"/>
    </source>
</evidence>
<dbReference type="SUPFAM" id="SSF52972">
    <property type="entry name" value="ITPase-like"/>
    <property type="match status" value="1"/>
</dbReference>
<evidence type="ECO:0000256" key="10">
    <source>
        <dbReference type="HAMAP-Rule" id="MF_01405"/>
    </source>
</evidence>
<comment type="similarity">
    <text evidence="1 10 11">Belongs to the HAM1 NTPase family.</text>
</comment>
<dbReference type="GO" id="GO:0009146">
    <property type="term" value="P:purine nucleoside triphosphate catabolic process"/>
    <property type="evidence" value="ECO:0007669"/>
    <property type="project" value="UniProtKB-UniRule"/>
</dbReference>
<feature type="binding site" evidence="10">
    <location>
        <position position="171"/>
    </location>
    <ligand>
        <name>substrate</name>
    </ligand>
</feature>
<name>K0WRA9_9BACT</name>
<dbReference type="FunFam" id="3.90.950.10:FF:000001">
    <property type="entry name" value="dITP/XTP pyrophosphatase"/>
    <property type="match status" value="1"/>
</dbReference>
<evidence type="ECO:0000256" key="2">
    <source>
        <dbReference type="ARBA" id="ARBA00011738"/>
    </source>
</evidence>
<keyword evidence="4 10" id="KW-0547">Nucleotide-binding</keyword>
<evidence type="ECO:0000313" key="13">
    <source>
        <dbReference type="Proteomes" id="UP000006044"/>
    </source>
</evidence>